<dbReference type="RefSeq" id="XP_006696608.1">
    <property type="nucleotide sequence ID" value="XM_006696545.1"/>
</dbReference>
<dbReference type="GO" id="GO:0006542">
    <property type="term" value="P:glutamine biosynthetic process"/>
    <property type="evidence" value="ECO:0007669"/>
    <property type="project" value="InterPro"/>
</dbReference>
<proteinExistence type="inferred from homology"/>
<organism evidence="6">
    <name type="scientific">Chaetomium thermophilum (strain DSM 1495 / CBS 144.50 / IMI 039719)</name>
    <name type="common">Thermochaetoides thermophila</name>
    <dbReference type="NCBI Taxonomy" id="759272"/>
    <lineage>
        <taxon>Eukaryota</taxon>
        <taxon>Fungi</taxon>
        <taxon>Dikarya</taxon>
        <taxon>Ascomycota</taxon>
        <taxon>Pezizomycotina</taxon>
        <taxon>Sordariomycetes</taxon>
        <taxon>Sordariomycetidae</taxon>
        <taxon>Sordariales</taxon>
        <taxon>Chaetomiaceae</taxon>
        <taxon>Thermochaetoides</taxon>
    </lineage>
</organism>
<dbReference type="InterPro" id="IPR014746">
    <property type="entry name" value="Gln_synth/guanido_kin_cat_dom"/>
</dbReference>
<protein>
    <recommendedName>
        <fullName evidence="1">Glutamine synthetase</fullName>
    </recommendedName>
</protein>
<dbReference type="PROSITE" id="PS51987">
    <property type="entry name" value="GS_CATALYTIC"/>
    <property type="match status" value="1"/>
</dbReference>
<dbReference type="PANTHER" id="PTHR43383:SF2">
    <property type="entry name" value="AMIDOHYDROLASE 2 FAMILY PROTEIN"/>
    <property type="match status" value="1"/>
</dbReference>
<dbReference type="HOGENOM" id="CLU_017290_6_3_1"/>
<dbReference type="OrthoDB" id="3364440at2759"/>
<name>G0SEA0_CHATD</name>
<evidence type="ECO:0000259" key="4">
    <source>
        <dbReference type="PROSITE" id="PS51987"/>
    </source>
</evidence>
<dbReference type="Proteomes" id="UP000008066">
    <property type="component" value="Unassembled WGS sequence"/>
</dbReference>
<dbReference type="InterPro" id="IPR008146">
    <property type="entry name" value="Gln_synth_cat_dom"/>
</dbReference>
<dbReference type="Pfam" id="PF04909">
    <property type="entry name" value="Amidohydro_2"/>
    <property type="match status" value="1"/>
</dbReference>
<feature type="domain" description="GS catalytic" evidence="4">
    <location>
        <begin position="549"/>
        <end position="879"/>
    </location>
</feature>
<dbReference type="AlphaFoldDB" id="G0SEA0"/>
<accession>G0SEA0</accession>
<dbReference type="GeneID" id="18260339"/>
<dbReference type="EMBL" id="GL988046">
    <property type="protein sequence ID" value="EGS18277.1"/>
    <property type="molecule type" value="Genomic_DNA"/>
</dbReference>
<dbReference type="PANTHER" id="PTHR43383">
    <property type="entry name" value="NODULIN 6"/>
    <property type="match status" value="1"/>
</dbReference>
<gene>
    <name evidence="5" type="ORF">CTHT_0063010</name>
</gene>
<dbReference type="Gene3D" id="3.30.590.10">
    <property type="entry name" value="Glutamine synthetase/guanido kinase, catalytic domain"/>
    <property type="match status" value="1"/>
</dbReference>
<dbReference type="Gene3D" id="3.20.20.140">
    <property type="entry name" value="Metal-dependent hydrolases"/>
    <property type="match status" value="1"/>
</dbReference>
<dbReference type="OMA" id="LEGCPRT"/>
<reference evidence="5 6" key="1">
    <citation type="journal article" date="2011" name="Cell">
        <title>Insight into structure and assembly of the nuclear pore complex by utilizing the genome of a eukaryotic thermophile.</title>
        <authorList>
            <person name="Amlacher S."/>
            <person name="Sarges P."/>
            <person name="Flemming D."/>
            <person name="van Noort V."/>
            <person name="Kunze R."/>
            <person name="Devos D.P."/>
            <person name="Arumugam M."/>
            <person name="Bork P."/>
            <person name="Hurt E."/>
        </authorList>
    </citation>
    <scope>NUCLEOTIDE SEQUENCE [LARGE SCALE GENOMIC DNA]</scope>
    <source>
        <strain evidence="6">DSM 1495 / CBS 144.50 / IMI 039719</strain>
    </source>
</reference>
<evidence type="ECO:0000256" key="3">
    <source>
        <dbReference type="RuleBase" id="RU000384"/>
    </source>
</evidence>
<keyword evidence="6" id="KW-1185">Reference proteome</keyword>
<dbReference type="Gene3D" id="3.10.20.70">
    <property type="entry name" value="Glutamine synthetase, N-terminal domain"/>
    <property type="match status" value="1"/>
</dbReference>
<dbReference type="InterPro" id="IPR036651">
    <property type="entry name" value="Gln_synt_N_sf"/>
</dbReference>
<dbReference type="STRING" id="759272.G0SEA0"/>
<sequence length="879" mass="97651">MASWVGMRATATPAQLDAVARAIRQTPIIDHHAHPLLKPDALAKHPLLALTTEATGDAIHSATTSLPHLRAVRQLASVLGCGLSWEAVVAAIEDRRLQNPDDWTATCLSGIETILVDDGLDGDDAQPYSWHDDFTRSRCKRIVRVEAVAEEIIRRLARKLGDDGDSGTNAPAPVFDMFVEEFETMVKTALDDPDVVAFKSVVCYRTGLGIPLAPDNDAARTALDYIVLSTSASGLELQKLRDDALNNFIVHRVASLIRDSPSKQKKPLQFHTGLGDNDLSMTSASPSHLQTFIRAYPTVPIVLLHAGYPFVRETGYLATVYENVYADIGEVFPCVSQDGQERILREILELCPWSKILWSTDGHWFPETYLLAVMQMREVFETVLCDYVRKGHIGWRAAVDLVRDVLFKNANKLYHLDLDFSELQEDVTGVLPGACQTDADLLRTFLKDQPTPDFVRICWTDYTATPRMRMVPFRKFVTLLNEGKPTDIGITKATLGMLQNDLLVPGASATGEYRLHPDFSSLKVGPIDGHISMQGEFREESGARVALCPRSILQRAIEYAAEHGLSLLIGFEVEFLLLERTPDAQHQYTPLATDGHAWSVSRYFSHPRLATLLRDMVATLASMSIHVEQLHAESCPAQFELILPPLPPLEAVDTLLHTRDVLHALATQAGYKLTLHPKPFPRACGTASHMHLSIQSPDGENPNVYGAFYAGVLKRLRAICAFTYPTPASYERVRDGCWAGGRWVAWGTQNRETPLRKIRGSHWEMKCIDGTANPFFAVAAVIFAGARGVADRGRLEGVWGDCEMDPAVMSENDRAEMGVKEMLPASVDEALRALRGNKELVEMLGEEVVERYVAVKKAEEGLLGRMSEEERRAWLIERY</sequence>
<dbReference type="InterPro" id="IPR006680">
    <property type="entry name" value="Amidohydro-rel"/>
</dbReference>
<evidence type="ECO:0000256" key="1">
    <source>
        <dbReference type="ARBA" id="ARBA00021364"/>
    </source>
</evidence>
<comment type="similarity">
    <text evidence="2 3">Belongs to the glutamine synthetase family.</text>
</comment>
<dbReference type="GO" id="GO:0004356">
    <property type="term" value="F:glutamine synthetase activity"/>
    <property type="evidence" value="ECO:0007669"/>
    <property type="project" value="InterPro"/>
</dbReference>
<dbReference type="GO" id="GO:0016787">
    <property type="term" value="F:hydrolase activity"/>
    <property type="evidence" value="ECO:0007669"/>
    <property type="project" value="InterPro"/>
</dbReference>
<dbReference type="eggNOG" id="KOG0683">
    <property type="taxonomic scope" value="Eukaryota"/>
</dbReference>
<evidence type="ECO:0000313" key="5">
    <source>
        <dbReference type="EMBL" id="EGS18277.1"/>
    </source>
</evidence>
<dbReference type="SUPFAM" id="SSF55931">
    <property type="entry name" value="Glutamine synthetase/guanido kinase"/>
    <property type="match status" value="1"/>
</dbReference>
<dbReference type="InterPro" id="IPR032466">
    <property type="entry name" value="Metal_Hydrolase"/>
</dbReference>
<dbReference type="SMART" id="SM01230">
    <property type="entry name" value="Gln-synt_C"/>
    <property type="match status" value="1"/>
</dbReference>
<dbReference type="Pfam" id="PF00120">
    <property type="entry name" value="Gln-synt_C"/>
    <property type="match status" value="1"/>
</dbReference>
<evidence type="ECO:0000256" key="2">
    <source>
        <dbReference type="PROSITE-ProRule" id="PRU01331"/>
    </source>
</evidence>
<evidence type="ECO:0000313" key="6">
    <source>
        <dbReference type="Proteomes" id="UP000008066"/>
    </source>
</evidence>
<dbReference type="SUPFAM" id="SSF51556">
    <property type="entry name" value="Metallo-dependent hydrolases"/>
    <property type="match status" value="1"/>
</dbReference>
<dbReference type="KEGG" id="cthr:CTHT_0063010"/>